<evidence type="ECO:0000256" key="3">
    <source>
        <dbReference type="ARBA" id="ARBA00038145"/>
    </source>
</evidence>
<keyword evidence="6" id="KW-1185">Reference proteome</keyword>
<proteinExistence type="inferred from homology"/>
<evidence type="ECO:0000256" key="4">
    <source>
        <dbReference type="PROSITE-ProRule" id="PRU00221"/>
    </source>
</evidence>
<reference evidence="5" key="4">
    <citation type="submission" date="2019-03" db="UniProtKB">
        <authorList>
            <consortium name="EnsemblPlants"/>
        </authorList>
    </citation>
    <scope>IDENTIFICATION</scope>
</reference>
<dbReference type="InterPro" id="IPR015943">
    <property type="entry name" value="WD40/YVTN_repeat-like_dom_sf"/>
</dbReference>
<feature type="repeat" description="WD" evidence="4">
    <location>
        <begin position="16"/>
        <end position="57"/>
    </location>
</feature>
<dbReference type="PROSITE" id="PS50294">
    <property type="entry name" value="WD_REPEATS_REGION"/>
    <property type="match status" value="4"/>
</dbReference>
<comment type="subcellular location">
    <subcellularLocation>
        <location evidence="1">Cytoplasm</location>
    </subcellularLocation>
</comment>
<dbReference type="SUPFAM" id="SSF50978">
    <property type="entry name" value="WD40 repeat-like"/>
    <property type="match status" value="1"/>
</dbReference>
<dbReference type="PANTHER" id="PTHR22842">
    <property type="entry name" value="WD40 REPEAT PROTEIN"/>
    <property type="match status" value="1"/>
</dbReference>
<protein>
    <submittedName>
        <fullName evidence="5">Uncharacterized protein</fullName>
    </submittedName>
</protein>
<feature type="repeat" description="WD" evidence="4">
    <location>
        <begin position="58"/>
        <end position="99"/>
    </location>
</feature>
<evidence type="ECO:0000256" key="2">
    <source>
        <dbReference type="ARBA" id="ARBA00022490"/>
    </source>
</evidence>
<reference evidence="6" key="1">
    <citation type="journal article" date="2014" name="Science">
        <title>Ancient hybridizations among the ancestral genomes of bread wheat.</title>
        <authorList>
            <consortium name="International Wheat Genome Sequencing Consortium,"/>
            <person name="Marcussen T."/>
            <person name="Sandve S.R."/>
            <person name="Heier L."/>
            <person name="Spannagl M."/>
            <person name="Pfeifer M."/>
            <person name="Jakobsen K.S."/>
            <person name="Wulff B.B."/>
            <person name="Steuernagel B."/>
            <person name="Mayer K.F."/>
            <person name="Olsen O.A."/>
        </authorList>
    </citation>
    <scope>NUCLEOTIDE SEQUENCE [LARGE SCALE GENOMIC DNA]</scope>
    <source>
        <strain evidence="6">cv. AL8/78</strain>
    </source>
</reference>
<dbReference type="AlphaFoldDB" id="A0A453P8P0"/>
<dbReference type="InterPro" id="IPR036322">
    <property type="entry name" value="WD40_repeat_dom_sf"/>
</dbReference>
<dbReference type="GO" id="GO:0000398">
    <property type="term" value="P:mRNA splicing, via spliceosome"/>
    <property type="evidence" value="ECO:0007669"/>
    <property type="project" value="TreeGrafter"/>
</dbReference>
<dbReference type="CDD" id="cd00200">
    <property type="entry name" value="WD40"/>
    <property type="match status" value="1"/>
</dbReference>
<accession>A0A453P8P0</accession>
<dbReference type="InterPro" id="IPR051980">
    <property type="entry name" value="WD_repeat_MORG1"/>
</dbReference>
<dbReference type="EnsemblPlants" id="AET6Gv20648900.4">
    <property type="protein sequence ID" value="AET6Gv20648900.4"/>
    <property type="gene ID" value="AET6Gv20648900"/>
</dbReference>
<dbReference type="Gene3D" id="2.130.10.10">
    <property type="entry name" value="YVTN repeat-like/Quinoprotein amine dehydrogenase"/>
    <property type="match status" value="2"/>
</dbReference>
<dbReference type="Gramene" id="AET6Gv20648900.4">
    <property type="protein sequence ID" value="AET6Gv20648900.4"/>
    <property type="gene ID" value="AET6Gv20648900"/>
</dbReference>
<name>A0A453P8P0_AEGTS</name>
<reference evidence="5" key="3">
    <citation type="journal article" date="2017" name="Nature">
        <title>Genome sequence of the progenitor of the wheat D genome Aegilops tauschii.</title>
        <authorList>
            <person name="Luo M.C."/>
            <person name="Gu Y.Q."/>
            <person name="Puiu D."/>
            <person name="Wang H."/>
            <person name="Twardziok S.O."/>
            <person name="Deal K.R."/>
            <person name="Huo N."/>
            <person name="Zhu T."/>
            <person name="Wang L."/>
            <person name="Wang Y."/>
            <person name="McGuire P.E."/>
            <person name="Liu S."/>
            <person name="Long H."/>
            <person name="Ramasamy R.K."/>
            <person name="Rodriguez J.C."/>
            <person name="Van S.L."/>
            <person name="Yuan L."/>
            <person name="Wang Z."/>
            <person name="Xia Z."/>
            <person name="Xiao L."/>
            <person name="Anderson O.D."/>
            <person name="Ouyang S."/>
            <person name="Liang Y."/>
            <person name="Zimin A.V."/>
            <person name="Pertea G."/>
            <person name="Qi P."/>
            <person name="Bennetzen J.L."/>
            <person name="Dai X."/>
            <person name="Dawson M.W."/>
            <person name="Muller H.G."/>
            <person name="Kugler K."/>
            <person name="Rivarola-Duarte L."/>
            <person name="Spannagl M."/>
            <person name="Mayer K.F.X."/>
            <person name="Lu F.H."/>
            <person name="Bevan M.W."/>
            <person name="Leroy P."/>
            <person name="Li P."/>
            <person name="You F.M."/>
            <person name="Sun Q."/>
            <person name="Liu Z."/>
            <person name="Lyons E."/>
            <person name="Wicker T."/>
            <person name="Salzberg S.L."/>
            <person name="Devos K.M."/>
            <person name="Dvorak J."/>
        </authorList>
    </citation>
    <scope>NUCLEOTIDE SEQUENCE [LARGE SCALE GENOMIC DNA]</scope>
    <source>
        <strain evidence="5">cv. AL8/78</strain>
    </source>
</reference>
<feature type="repeat" description="WD" evidence="4">
    <location>
        <begin position="100"/>
        <end position="132"/>
    </location>
</feature>
<evidence type="ECO:0000256" key="1">
    <source>
        <dbReference type="ARBA" id="ARBA00004496"/>
    </source>
</evidence>
<organism evidence="5 6">
    <name type="scientific">Aegilops tauschii subsp. strangulata</name>
    <name type="common">Goatgrass</name>
    <dbReference type="NCBI Taxonomy" id="200361"/>
    <lineage>
        <taxon>Eukaryota</taxon>
        <taxon>Viridiplantae</taxon>
        <taxon>Streptophyta</taxon>
        <taxon>Embryophyta</taxon>
        <taxon>Tracheophyta</taxon>
        <taxon>Spermatophyta</taxon>
        <taxon>Magnoliopsida</taxon>
        <taxon>Liliopsida</taxon>
        <taxon>Poales</taxon>
        <taxon>Poaceae</taxon>
        <taxon>BOP clade</taxon>
        <taxon>Pooideae</taxon>
        <taxon>Triticodae</taxon>
        <taxon>Triticeae</taxon>
        <taxon>Triticinae</taxon>
        <taxon>Aegilops</taxon>
    </lineage>
</organism>
<dbReference type="Proteomes" id="UP000015105">
    <property type="component" value="Chromosome 6D"/>
</dbReference>
<keyword evidence="2" id="KW-0963">Cytoplasm</keyword>
<reference evidence="5" key="5">
    <citation type="journal article" date="2021" name="G3 (Bethesda)">
        <title>Aegilops tauschii genome assembly Aet v5.0 features greater sequence contiguity and improved annotation.</title>
        <authorList>
            <person name="Wang L."/>
            <person name="Zhu T."/>
            <person name="Rodriguez J.C."/>
            <person name="Deal K.R."/>
            <person name="Dubcovsky J."/>
            <person name="McGuire P.E."/>
            <person name="Lux T."/>
            <person name="Spannagl M."/>
            <person name="Mayer K.F.X."/>
            <person name="Baldrich P."/>
            <person name="Meyers B.C."/>
            <person name="Huo N."/>
            <person name="Gu Y.Q."/>
            <person name="Zhou H."/>
            <person name="Devos K.M."/>
            <person name="Bennetzen J.L."/>
            <person name="Unver T."/>
            <person name="Budak H."/>
            <person name="Gulick P.J."/>
            <person name="Galiba G."/>
            <person name="Kalapos B."/>
            <person name="Nelson D.R."/>
            <person name="Li P."/>
            <person name="You F.M."/>
            <person name="Luo M.C."/>
            <person name="Dvorak J."/>
        </authorList>
    </citation>
    <scope>NUCLEOTIDE SEQUENCE [LARGE SCALE GENOMIC DNA]</scope>
    <source>
        <strain evidence="5">cv. AL8/78</strain>
    </source>
</reference>
<feature type="repeat" description="WD" evidence="4">
    <location>
        <begin position="299"/>
        <end position="331"/>
    </location>
</feature>
<dbReference type="GO" id="GO:0071013">
    <property type="term" value="C:catalytic step 2 spliceosome"/>
    <property type="evidence" value="ECO:0007669"/>
    <property type="project" value="TreeGrafter"/>
</dbReference>
<reference evidence="6" key="2">
    <citation type="journal article" date="2017" name="Nat. Plants">
        <title>The Aegilops tauschii genome reveals multiple impacts of transposons.</title>
        <authorList>
            <person name="Zhao G."/>
            <person name="Zou C."/>
            <person name="Li K."/>
            <person name="Wang K."/>
            <person name="Li T."/>
            <person name="Gao L."/>
            <person name="Zhang X."/>
            <person name="Wang H."/>
            <person name="Yang Z."/>
            <person name="Liu X."/>
            <person name="Jiang W."/>
            <person name="Mao L."/>
            <person name="Kong X."/>
            <person name="Jiao Y."/>
            <person name="Jia J."/>
        </authorList>
    </citation>
    <scope>NUCLEOTIDE SEQUENCE [LARGE SCALE GENOMIC DNA]</scope>
    <source>
        <strain evidence="6">cv. AL8/78</strain>
    </source>
</reference>
<dbReference type="InterPro" id="IPR001680">
    <property type="entry name" value="WD40_rpt"/>
</dbReference>
<dbReference type="GO" id="GO:0005737">
    <property type="term" value="C:cytoplasm"/>
    <property type="evidence" value="ECO:0007669"/>
    <property type="project" value="UniProtKB-SubCell"/>
</dbReference>
<comment type="similarity">
    <text evidence="3">Belongs to the WD repeat MORG1 family.</text>
</comment>
<evidence type="ECO:0000313" key="6">
    <source>
        <dbReference type="Proteomes" id="UP000015105"/>
    </source>
</evidence>
<sequence length="331" mass="36618">MSSAAQQLPRTESRTLSGHEGAVLAVRFNHDGKYCLSCGKDRTVRLWNPHTGAHVKTYKSHGREVRDVNASSDNAKLVSCGGDKQIFYWDVASGKVIRKFRGHNSEVNSVKFNEHNTVVLSAGYDRSVRAFDCRSQSSDPIQTIDTFQDSVMSVNVTNTEIIAGSVDGTVRTFDIRMGRETVDNLGHPVNCISLSNDRNCLLANCLDSTVRLLDKNSGEMLQEYKGHICKVSPEQVMIALVTSILQKRNTVSVFLSLQFPQSFKMDCCLTNDDAFVIGGSEDGFVFFWELVDAPIVATFRAHSSVVTSVTYHPTKTCMLTSSVDGTIRVWT</sequence>
<keyword evidence="4" id="KW-0853">WD repeat</keyword>
<evidence type="ECO:0000313" key="5">
    <source>
        <dbReference type="EnsemblPlants" id="AET6Gv20648900.4"/>
    </source>
</evidence>
<dbReference type="PROSITE" id="PS50082">
    <property type="entry name" value="WD_REPEATS_2"/>
    <property type="match status" value="4"/>
</dbReference>
<dbReference type="Pfam" id="PF00400">
    <property type="entry name" value="WD40"/>
    <property type="match status" value="6"/>
</dbReference>
<dbReference type="SMART" id="SM00320">
    <property type="entry name" value="WD40"/>
    <property type="match status" value="7"/>
</dbReference>
<dbReference type="PANTHER" id="PTHR22842:SF3">
    <property type="entry name" value="WD REPEAT DOMAIN-CONTAINING PROTEIN 83"/>
    <property type="match status" value="1"/>
</dbReference>